<dbReference type="RefSeq" id="WP_069656487.1">
    <property type="nucleotide sequence ID" value="NZ_MIJF01000017.1"/>
</dbReference>
<protein>
    <recommendedName>
        <fullName evidence="3">DUF370 domain-containing protein</fullName>
    </recommendedName>
</protein>
<dbReference type="STRING" id="337097.BHF71_08030"/>
<name>A0A1D2YV82_9BACI</name>
<sequence length="77" mass="8719">MFIPIGGEVVVSTKDIVAIIDANEVNVKNNILFIEKVENDKQVEKITTDDIKSFVITNDKVYYSPISISTLKRRANY</sequence>
<dbReference type="Pfam" id="PF04025">
    <property type="entry name" value="RemA-like"/>
    <property type="match status" value="1"/>
</dbReference>
<dbReference type="InterPro" id="IPR007169">
    <property type="entry name" value="RemA-like"/>
</dbReference>
<keyword evidence="2" id="KW-1185">Reference proteome</keyword>
<dbReference type="Proteomes" id="UP000243739">
    <property type="component" value="Unassembled WGS sequence"/>
</dbReference>
<reference evidence="1 2" key="1">
    <citation type="submission" date="2016-09" db="EMBL/GenBank/DDBJ databases">
        <title>Draft genome sequence for the type strain of Vulcanibacillus modesticaldus BR, a strictly anaerobic, moderately thermophilic, and nitrate-reducing bacterium from deep sea-hydrothermal vents of the Mid-Atlantic Ridge.</title>
        <authorList>
            <person name="Abin C.A."/>
            <person name="Hollibaugh J.T."/>
        </authorList>
    </citation>
    <scope>NUCLEOTIDE SEQUENCE [LARGE SCALE GENOMIC DNA]</scope>
    <source>
        <strain evidence="1 2">BR</strain>
    </source>
</reference>
<gene>
    <name evidence="1" type="ORF">BHF71_08030</name>
</gene>
<accession>A0A1D2YV82</accession>
<comment type="caution">
    <text evidence="1">The sequence shown here is derived from an EMBL/GenBank/DDBJ whole genome shotgun (WGS) entry which is preliminary data.</text>
</comment>
<evidence type="ECO:0000313" key="1">
    <source>
        <dbReference type="EMBL" id="OEF99632.1"/>
    </source>
</evidence>
<dbReference type="EMBL" id="MIJF01000017">
    <property type="protein sequence ID" value="OEF99632.1"/>
    <property type="molecule type" value="Genomic_DNA"/>
</dbReference>
<organism evidence="1 2">
    <name type="scientific">Vulcanibacillus modesticaldus</name>
    <dbReference type="NCBI Taxonomy" id="337097"/>
    <lineage>
        <taxon>Bacteria</taxon>
        <taxon>Bacillati</taxon>
        <taxon>Bacillota</taxon>
        <taxon>Bacilli</taxon>
        <taxon>Bacillales</taxon>
        <taxon>Bacillaceae</taxon>
        <taxon>Vulcanibacillus</taxon>
    </lineage>
</organism>
<dbReference type="NCBIfam" id="NF046065">
    <property type="entry name" value="MtxRegRemB"/>
    <property type="match status" value="1"/>
</dbReference>
<proteinExistence type="predicted"/>
<dbReference type="AlphaFoldDB" id="A0A1D2YV82"/>
<evidence type="ECO:0000313" key="2">
    <source>
        <dbReference type="Proteomes" id="UP000243739"/>
    </source>
</evidence>
<evidence type="ECO:0008006" key="3">
    <source>
        <dbReference type="Google" id="ProtNLM"/>
    </source>
</evidence>